<protein>
    <recommendedName>
        <fullName evidence="5">PEP-CTERM protein-sorting domain-containing protein</fullName>
    </recommendedName>
</protein>
<dbReference type="AlphaFoldDB" id="A0A967ACZ2"/>
<sequence>MRPTYRYTLLLLLTLIITQVNAQGLEQAIGFDDQVNDVPINGLIALGMAVASYLGYKKFKK</sequence>
<evidence type="ECO:0000256" key="1">
    <source>
        <dbReference type="SAM" id="Phobius"/>
    </source>
</evidence>
<accession>A0A967ACZ2</accession>
<evidence type="ECO:0000313" key="3">
    <source>
        <dbReference type="EMBL" id="NGZ89410.1"/>
    </source>
</evidence>
<feature type="signal peptide" evidence="2">
    <location>
        <begin position="1"/>
        <end position="22"/>
    </location>
</feature>
<feature type="transmembrane region" description="Helical" evidence="1">
    <location>
        <begin position="38"/>
        <end position="56"/>
    </location>
</feature>
<evidence type="ECO:0000256" key="2">
    <source>
        <dbReference type="SAM" id="SignalP"/>
    </source>
</evidence>
<keyword evidence="1" id="KW-1133">Transmembrane helix</keyword>
<reference evidence="3" key="1">
    <citation type="submission" date="2020-03" db="EMBL/GenBank/DDBJ databases">
        <title>Psychroflexus Maritimus sp. nov., isolate from marine sediment.</title>
        <authorList>
            <person name="Zhong Y.-L."/>
        </authorList>
    </citation>
    <scope>NUCLEOTIDE SEQUENCE</scope>
    <source>
        <strain evidence="3">C1</strain>
    </source>
</reference>
<comment type="caution">
    <text evidence="3">The sequence shown here is derived from an EMBL/GenBank/DDBJ whole genome shotgun (WGS) entry which is preliminary data.</text>
</comment>
<proteinExistence type="predicted"/>
<gene>
    <name evidence="3" type="ORF">G7034_03995</name>
</gene>
<evidence type="ECO:0000313" key="4">
    <source>
        <dbReference type="Proteomes" id="UP000643701"/>
    </source>
</evidence>
<keyword evidence="2" id="KW-0732">Signal</keyword>
<dbReference type="Proteomes" id="UP000643701">
    <property type="component" value="Unassembled WGS sequence"/>
</dbReference>
<keyword evidence="1" id="KW-0812">Transmembrane</keyword>
<feature type="chain" id="PRO_5036832883" description="PEP-CTERM protein-sorting domain-containing protein" evidence="2">
    <location>
        <begin position="23"/>
        <end position="61"/>
    </location>
</feature>
<keyword evidence="1" id="KW-0472">Membrane</keyword>
<dbReference type="EMBL" id="JAANAS010000037">
    <property type="protein sequence ID" value="NGZ89410.1"/>
    <property type="molecule type" value="Genomic_DNA"/>
</dbReference>
<organism evidence="3 4">
    <name type="scientific">Psychroflexus maritimus</name>
    <dbReference type="NCBI Taxonomy" id="2714865"/>
    <lineage>
        <taxon>Bacteria</taxon>
        <taxon>Pseudomonadati</taxon>
        <taxon>Bacteroidota</taxon>
        <taxon>Flavobacteriia</taxon>
        <taxon>Flavobacteriales</taxon>
        <taxon>Flavobacteriaceae</taxon>
        <taxon>Psychroflexus</taxon>
    </lineage>
</organism>
<keyword evidence="4" id="KW-1185">Reference proteome</keyword>
<name>A0A967ACZ2_9FLAO</name>
<dbReference type="RefSeq" id="WP_166399677.1">
    <property type="nucleotide sequence ID" value="NZ_JAANAS010000037.1"/>
</dbReference>
<evidence type="ECO:0008006" key="5">
    <source>
        <dbReference type="Google" id="ProtNLM"/>
    </source>
</evidence>